<keyword evidence="8 9" id="KW-0472">Membrane</keyword>
<keyword evidence="5" id="KW-1000">Mitochondrion outer membrane</keyword>
<evidence type="ECO:0008006" key="13">
    <source>
        <dbReference type="Google" id="ProtNLM"/>
    </source>
</evidence>
<dbReference type="Gene3D" id="1.50.40.10">
    <property type="entry name" value="Mitochondrial carrier domain"/>
    <property type="match status" value="1"/>
</dbReference>
<dbReference type="SUPFAM" id="SSF103506">
    <property type="entry name" value="Mitochondrial carrier"/>
    <property type="match status" value="1"/>
</dbReference>
<proteinExistence type="inferred from homology"/>
<evidence type="ECO:0000313" key="12">
    <source>
        <dbReference type="Proteomes" id="UP000005408"/>
    </source>
</evidence>
<keyword evidence="12" id="KW-1185">Reference proteome</keyword>
<reference evidence="11" key="1">
    <citation type="submission" date="2022-08" db="UniProtKB">
        <authorList>
            <consortium name="EnsemblMetazoa"/>
        </authorList>
    </citation>
    <scope>IDENTIFICATION</scope>
    <source>
        <strain evidence="11">05x7-T-G4-1.051#20</strain>
    </source>
</reference>
<feature type="repeat" description="Solcar" evidence="9">
    <location>
        <begin position="1"/>
        <end position="97"/>
    </location>
</feature>
<dbReference type="PANTHER" id="PTHR10780">
    <property type="entry name" value="MITOCHONDRIAL CARRIER HOMOLOG"/>
    <property type="match status" value="1"/>
</dbReference>
<keyword evidence="6" id="KW-1133">Transmembrane helix</keyword>
<comment type="similarity">
    <text evidence="2 10">Belongs to the mitochondrial carrier (TC 2.A.29) family.</text>
</comment>
<protein>
    <recommendedName>
        <fullName evidence="13">Mitochondrial carrier-like protein 2</fullName>
    </recommendedName>
</protein>
<keyword evidence="3 9" id="KW-0812">Transmembrane</keyword>
<name>A0A8W8J9Q1_MAGGI</name>
<dbReference type="InterPro" id="IPR018108">
    <property type="entry name" value="MCP_transmembrane"/>
</dbReference>
<evidence type="ECO:0000256" key="5">
    <source>
        <dbReference type="ARBA" id="ARBA00022787"/>
    </source>
</evidence>
<dbReference type="AlphaFoldDB" id="A0A8W8J9Q1"/>
<dbReference type="Pfam" id="PF00153">
    <property type="entry name" value="Mito_carr"/>
    <property type="match status" value="2"/>
</dbReference>
<comment type="subcellular location">
    <subcellularLocation>
        <location evidence="1">Mitochondrion outer membrane</location>
        <topology evidence="1">Multi-pass membrane protein</topology>
    </subcellularLocation>
</comment>
<evidence type="ECO:0000256" key="3">
    <source>
        <dbReference type="ARBA" id="ARBA00022692"/>
    </source>
</evidence>
<evidence type="ECO:0000256" key="1">
    <source>
        <dbReference type="ARBA" id="ARBA00004374"/>
    </source>
</evidence>
<dbReference type="Proteomes" id="UP000005408">
    <property type="component" value="Unassembled WGS sequence"/>
</dbReference>
<organism evidence="11 12">
    <name type="scientific">Magallana gigas</name>
    <name type="common">Pacific oyster</name>
    <name type="synonym">Crassostrea gigas</name>
    <dbReference type="NCBI Taxonomy" id="29159"/>
    <lineage>
        <taxon>Eukaryota</taxon>
        <taxon>Metazoa</taxon>
        <taxon>Spiralia</taxon>
        <taxon>Lophotrochozoa</taxon>
        <taxon>Mollusca</taxon>
        <taxon>Bivalvia</taxon>
        <taxon>Autobranchia</taxon>
        <taxon>Pteriomorphia</taxon>
        <taxon>Ostreida</taxon>
        <taxon>Ostreoidea</taxon>
        <taxon>Ostreidae</taxon>
        <taxon>Magallana</taxon>
    </lineage>
</organism>
<keyword evidence="7" id="KW-0496">Mitochondrion</keyword>
<evidence type="ECO:0000256" key="9">
    <source>
        <dbReference type="PROSITE-ProRule" id="PRU00282"/>
    </source>
</evidence>
<keyword evidence="4" id="KW-0677">Repeat</keyword>
<evidence type="ECO:0000256" key="6">
    <source>
        <dbReference type="ARBA" id="ARBA00022989"/>
    </source>
</evidence>
<evidence type="ECO:0000256" key="4">
    <source>
        <dbReference type="ARBA" id="ARBA00022737"/>
    </source>
</evidence>
<evidence type="ECO:0000256" key="7">
    <source>
        <dbReference type="ARBA" id="ARBA00023128"/>
    </source>
</evidence>
<evidence type="ECO:0000256" key="8">
    <source>
        <dbReference type="ARBA" id="ARBA00023136"/>
    </source>
</evidence>
<evidence type="ECO:0000256" key="10">
    <source>
        <dbReference type="RuleBase" id="RU000488"/>
    </source>
</evidence>
<evidence type="ECO:0000256" key="2">
    <source>
        <dbReference type="ARBA" id="ARBA00006375"/>
    </source>
</evidence>
<dbReference type="PROSITE" id="PS50920">
    <property type="entry name" value="SOLCAR"/>
    <property type="match status" value="2"/>
</dbReference>
<dbReference type="GO" id="GO:0005741">
    <property type="term" value="C:mitochondrial outer membrane"/>
    <property type="evidence" value="ECO:0007669"/>
    <property type="project" value="UniProtKB-SubCell"/>
</dbReference>
<dbReference type="PANTHER" id="PTHR10780:SF18">
    <property type="entry name" value="LD43650P"/>
    <property type="match status" value="1"/>
</dbReference>
<sequence>MTLVPAGVSAVIITALHPLGYAKVLIQLGHEPLPQYSAKELLWRRTRNYYPSVFSYIKHIKSQDGFTGLYRGLIPRILEGIVGSIVTQNVTEYMKKALPGKEDVEDSEVQIFIKSFGMQTSREVVAKIVATIASHPFHVIALRSMAQFVGKEELYSGPLVSVQEIYSNEGIAGFFAGLIPRLIGDAVAIALINFLSELVNRYLLSEKEHKAYTAAACSLVVTQFTYPFELVSRNMSVKPANLMAAKNMPDYTGWTDCWRMLRQNKECLTCFTDLRSDKCRMRLNETMGPYNVFLMEVPFLMFN</sequence>
<feature type="repeat" description="Solcar" evidence="9">
    <location>
        <begin position="114"/>
        <end position="202"/>
    </location>
</feature>
<accession>A0A8W8J9Q1</accession>
<dbReference type="InterPro" id="IPR023395">
    <property type="entry name" value="MCP_dom_sf"/>
</dbReference>
<keyword evidence="10" id="KW-0813">Transport</keyword>
<evidence type="ECO:0000313" key="11">
    <source>
        <dbReference type="EnsemblMetazoa" id="G17970.2:cds"/>
    </source>
</evidence>
<dbReference type="EnsemblMetazoa" id="G17970.2">
    <property type="protein sequence ID" value="G17970.2:cds"/>
    <property type="gene ID" value="G17970"/>
</dbReference>